<evidence type="ECO:0000256" key="1">
    <source>
        <dbReference type="SAM" id="SignalP"/>
    </source>
</evidence>
<dbReference type="AlphaFoldDB" id="A0AAD7LVS5"/>
<proteinExistence type="predicted"/>
<evidence type="ECO:0000313" key="2">
    <source>
        <dbReference type="EMBL" id="KAJ7965134.1"/>
    </source>
</evidence>
<accession>A0AAD7LVS5</accession>
<dbReference type="KEGG" id="qsa:O6P43_014834"/>
<keyword evidence="3" id="KW-1185">Reference proteome</keyword>
<gene>
    <name evidence="2" type="ORF">O6P43_014834</name>
</gene>
<evidence type="ECO:0000313" key="3">
    <source>
        <dbReference type="Proteomes" id="UP001163823"/>
    </source>
</evidence>
<protein>
    <submittedName>
        <fullName evidence="2">Uncharacterized protein</fullName>
    </submittedName>
</protein>
<dbReference type="Proteomes" id="UP001163823">
    <property type="component" value="Chromosome 6"/>
</dbReference>
<sequence length="68" mass="7575">MAAKPYTEVLLVLVIIFYISSSSSSSARLLNDCIDRQSLVETEPVLELPGVRVLPYDMEDSTRNSEPD</sequence>
<comment type="caution">
    <text evidence="2">The sequence shown here is derived from an EMBL/GenBank/DDBJ whole genome shotgun (WGS) entry which is preliminary data.</text>
</comment>
<keyword evidence="1" id="KW-0732">Signal</keyword>
<dbReference type="EMBL" id="JARAOO010000006">
    <property type="protein sequence ID" value="KAJ7965134.1"/>
    <property type="molecule type" value="Genomic_DNA"/>
</dbReference>
<name>A0AAD7LVS5_QUISA</name>
<organism evidence="2 3">
    <name type="scientific">Quillaja saponaria</name>
    <name type="common">Soap bark tree</name>
    <dbReference type="NCBI Taxonomy" id="32244"/>
    <lineage>
        <taxon>Eukaryota</taxon>
        <taxon>Viridiplantae</taxon>
        <taxon>Streptophyta</taxon>
        <taxon>Embryophyta</taxon>
        <taxon>Tracheophyta</taxon>
        <taxon>Spermatophyta</taxon>
        <taxon>Magnoliopsida</taxon>
        <taxon>eudicotyledons</taxon>
        <taxon>Gunneridae</taxon>
        <taxon>Pentapetalae</taxon>
        <taxon>rosids</taxon>
        <taxon>fabids</taxon>
        <taxon>Fabales</taxon>
        <taxon>Quillajaceae</taxon>
        <taxon>Quillaja</taxon>
    </lineage>
</organism>
<feature type="signal peptide" evidence="1">
    <location>
        <begin position="1"/>
        <end position="22"/>
    </location>
</feature>
<feature type="chain" id="PRO_5042294974" evidence="1">
    <location>
        <begin position="23"/>
        <end position="68"/>
    </location>
</feature>
<reference evidence="2" key="1">
    <citation type="journal article" date="2023" name="Science">
        <title>Elucidation of the pathway for biosynthesis of saponin adjuvants from the soapbark tree.</title>
        <authorList>
            <person name="Reed J."/>
            <person name="Orme A."/>
            <person name="El-Demerdash A."/>
            <person name="Owen C."/>
            <person name="Martin L.B.B."/>
            <person name="Misra R.C."/>
            <person name="Kikuchi S."/>
            <person name="Rejzek M."/>
            <person name="Martin A.C."/>
            <person name="Harkess A."/>
            <person name="Leebens-Mack J."/>
            <person name="Louveau T."/>
            <person name="Stephenson M.J."/>
            <person name="Osbourn A."/>
        </authorList>
    </citation>
    <scope>NUCLEOTIDE SEQUENCE</scope>
    <source>
        <strain evidence="2">S10</strain>
    </source>
</reference>